<dbReference type="SUPFAM" id="SSF52540">
    <property type="entry name" value="P-loop containing nucleoside triphosphate hydrolases"/>
    <property type="match status" value="1"/>
</dbReference>
<proteinExistence type="inferred from homology"/>
<dbReference type="EMBL" id="JAAOIV010000003">
    <property type="protein sequence ID" value="NHN55402.1"/>
    <property type="molecule type" value="Genomic_DNA"/>
</dbReference>
<feature type="domain" description="Bacterial type II secretion system protein E" evidence="2">
    <location>
        <begin position="5"/>
        <end position="130"/>
    </location>
</feature>
<evidence type="ECO:0000259" key="2">
    <source>
        <dbReference type="Pfam" id="PF00437"/>
    </source>
</evidence>
<accession>A0A967AZR0</accession>
<dbReference type="GO" id="GO:0016887">
    <property type="term" value="F:ATP hydrolysis activity"/>
    <property type="evidence" value="ECO:0007669"/>
    <property type="project" value="InterPro"/>
</dbReference>
<protein>
    <submittedName>
        <fullName evidence="3">Flp pilus assembly complex ATPase component TadA</fullName>
    </submittedName>
</protein>
<dbReference type="Pfam" id="PF00437">
    <property type="entry name" value="T2SSE"/>
    <property type="match status" value="1"/>
</dbReference>
<keyword evidence="4" id="KW-1185">Reference proteome</keyword>
<dbReference type="AlphaFoldDB" id="A0A967AZR0"/>
<evidence type="ECO:0000313" key="4">
    <source>
        <dbReference type="Proteomes" id="UP000744769"/>
    </source>
</evidence>
<comment type="caution">
    <text evidence="3">The sequence shown here is derived from an EMBL/GenBank/DDBJ whole genome shotgun (WGS) entry which is preliminary data.</text>
</comment>
<dbReference type="InterPro" id="IPR027417">
    <property type="entry name" value="P-loop_NTPase"/>
</dbReference>
<dbReference type="PANTHER" id="PTHR30486">
    <property type="entry name" value="TWITCHING MOTILITY PROTEIN PILT"/>
    <property type="match status" value="1"/>
</dbReference>
<sequence length="180" mass="19368">MLREVPADERIVLVEDVRELRIEHPHVVRLEGRAPNVEGVGEITLSVLVRQALRMRPDRIVVGEVRGAEVRELMSALNTGHEGGCGTVHANAPADVIARFEALGALAAMSPEAVRTQLASALQVVIHLDRSGGQRRVAEVGVIGRDPSGQLVVRAAVGGGPEGLRRGPAWPDLQRWLGSW</sequence>
<dbReference type="InterPro" id="IPR050921">
    <property type="entry name" value="T4SS_GSP_E_ATPase"/>
</dbReference>
<dbReference type="Proteomes" id="UP000744769">
    <property type="component" value="Unassembled WGS sequence"/>
</dbReference>
<dbReference type="Gene3D" id="3.40.50.300">
    <property type="entry name" value="P-loop containing nucleotide triphosphate hydrolases"/>
    <property type="match status" value="1"/>
</dbReference>
<name>A0A967AZR0_9MICO</name>
<comment type="similarity">
    <text evidence="1">Belongs to the GSP E family.</text>
</comment>
<dbReference type="CDD" id="cd01130">
    <property type="entry name" value="VirB11-like_ATPase"/>
    <property type="match status" value="1"/>
</dbReference>
<reference evidence="3" key="1">
    <citation type="submission" date="2020-03" db="EMBL/GenBank/DDBJ databases">
        <title>Draft sequencing of Calidifontibacter sp. DB0510.</title>
        <authorList>
            <person name="Kim D.-U."/>
        </authorList>
    </citation>
    <scope>NUCLEOTIDE SEQUENCE</scope>
    <source>
        <strain evidence="3">DB0510</strain>
    </source>
</reference>
<evidence type="ECO:0000256" key="1">
    <source>
        <dbReference type="ARBA" id="ARBA00006611"/>
    </source>
</evidence>
<gene>
    <name evidence="3" type="primary">tadA</name>
    <name evidence="3" type="ORF">G9U51_06340</name>
</gene>
<evidence type="ECO:0000313" key="3">
    <source>
        <dbReference type="EMBL" id="NHN55402.1"/>
    </source>
</evidence>
<dbReference type="PANTHER" id="PTHR30486:SF6">
    <property type="entry name" value="TYPE IV PILUS RETRACTATION ATPASE PILT"/>
    <property type="match status" value="1"/>
</dbReference>
<dbReference type="InterPro" id="IPR001482">
    <property type="entry name" value="T2SS/T4SS_dom"/>
</dbReference>
<organism evidence="3 4">
    <name type="scientific">Metallococcus carri</name>
    <dbReference type="NCBI Taxonomy" id="1656884"/>
    <lineage>
        <taxon>Bacteria</taxon>
        <taxon>Bacillati</taxon>
        <taxon>Actinomycetota</taxon>
        <taxon>Actinomycetes</taxon>
        <taxon>Micrococcales</taxon>
        <taxon>Dermacoccaceae</taxon>
        <taxon>Metallococcus</taxon>
    </lineage>
</organism>